<dbReference type="InterPro" id="IPR029063">
    <property type="entry name" value="SAM-dependent_MTases_sf"/>
</dbReference>
<evidence type="ECO:0000256" key="2">
    <source>
        <dbReference type="ARBA" id="ARBA00022679"/>
    </source>
</evidence>
<dbReference type="InterPro" id="IPR004556">
    <property type="entry name" value="HemK-like"/>
</dbReference>
<dbReference type="InParanoid" id="A0A5J5ELK3"/>
<dbReference type="FunCoup" id="A0A5J5ELK3">
    <property type="interactions" value="73"/>
</dbReference>
<dbReference type="OrthoDB" id="269872at2759"/>
<dbReference type="CDD" id="cd02440">
    <property type="entry name" value="AdoMet_MTases"/>
    <property type="match status" value="1"/>
</dbReference>
<dbReference type="PANTHER" id="PTHR18895">
    <property type="entry name" value="HEMK METHYLTRANSFERASE"/>
    <property type="match status" value="1"/>
</dbReference>
<dbReference type="Pfam" id="PF13649">
    <property type="entry name" value="Methyltransf_25"/>
    <property type="match status" value="1"/>
</dbReference>
<dbReference type="Proteomes" id="UP000326924">
    <property type="component" value="Unassembled WGS sequence"/>
</dbReference>
<dbReference type="SUPFAM" id="SSF53335">
    <property type="entry name" value="S-adenosyl-L-methionine-dependent methyltransferases"/>
    <property type="match status" value="1"/>
</dbReference>
<protein>
    <submittedName>
        <fullName evidence="5">S-adenosyl-L-methionine-dependent methyltransferase</fullName>
    </submittedName>
</protein>
<dbReference type="GO" id="GO:0008276">
    <property type="term" value="F:protein methyltransferase activity"/>
    <property type="evidence" value="ECO:0007669"/>
    <property type="project" value="InterPro"/>
</dbReference>
<dbReference type="EMBL" id="VXIS01000231">
    <property type="protein sequence ID" value="KAA8896004.1"/>
    <property type="molecule type" value="Genomic_DNA"/>
</dbReference>
<dbReference type="InterPro" id="IPR041698">
    <property type="entry name" value="Methyltransf_25"/>
</dbReference>
<dbReference type="NCBIfam" id="TIGR00536">
    <property type="entry name" value="hemK_fam"/>
    <property type="match status" value="1"/>
</dbReference>
<dbReference type="PANTHER" id="PTHR18895:SF74">
    <property type="entry name" value="MTRF1L RELEASE FACTOR GLUTAMINE METHYLTRANSFERASE"/>
    <property type="match status" value="1"/>
</dbReference>
<gene>
    <name evidence="5" type="ORF">FN846DRAFT_911113</name>
</gene>
<dbReference type="GO" id="GO:0032259">
    <property type="term" value="P:methylation"/>
    <property type="evidence" value="ECO:0007669"/>
    <property type="project" value="UniProtKB-KW"/>
</dbReference>
<evidence type="ECO:0000313" key="6">
    <source>
        <dbReference type="Proteomes" id="UP000326924"/>
    </source>
</evidence>
<dbReference type="InterPro" id="IPR050320">
    <property type="entry name" value="N5-glutamine_MTase"/>
</dbReference>
<proteinExistence type="predicted"/>
<dbReference type="GO" id="GO:0003676">
    <property type="term" value="F:nucleic acid binding"/>
    <property type="evidence" value="ECO:0007669"/>
    <property type="project" value="InterPro"/>
</dbReference>
<reference evidence="5 6" key="1">
    <citation type="submission" date="2019-09" db="EMBL/GenBank/DDBJ databases">
        <title>Draft genome of the ectomycorrhizal ascomycete Sphaerosporella brunnea.</title>
        <authorList>
            <consortium name="DOE Joint Genome Institute"/>
            <person name="Benucci G.M."/>
            <person name="Marozzi G."/>
            <person name="Antonielli L."/>
            <person name="Sanchez S."/>
            <person name="Marco P."/>
            <person name="Wang X."/>
            <person name="Falini L.B."/>
            <person name="Barry K."/>
            <person name="Haridas S."/>
            <person name="Lipzen A."/>
            <person name="Labutti K."/>
            <person name="Grigoriev I.V."/>
            <person name="Murat C."/>
            <person name="Martin F."/>
            <person name="Albertini E."/>
            <person name="Donnini D."/>
            <person name="Bonito G."/>
        </authorList>
    </citation>
    <scope>NUCLEOTIDE SEQUENCE [LARGE SCALE GENOMIC DNA]</scope>
    <source>
        <strain evidence="5 6">Sb_GMNB300</strain>
    </source>
</reference>
<keyword evidence="6" id="KW-1185">Reference proteome</keyword>
<evidence type="ECO:0000313" key="5">
    <source>
        <dbReference type="EMBL" id="KAA8896004.1"/>
    </source>
</evidence>
<evidence type="ECO:0000259" key="4">
    <source>
        <dbReference type="Pfam" id="PF13649"/>
    </source>
</evidence>
<name>A0A5J5ELK3_9PEZI</name>
<keyword evidence="3" id="KW-0949">S-adenosyl-L-methionine</keyword>
<dbReference type="InterPro" id="IPR002052">
    <property type="entry name" value="DNA_methylase_N6_adenine_CS"/>
</dbReference>
<dbReference type="Gene3D" id="3.40.50.150">
    <property type="entry name" value="Vaccinia Virus protein VP39"/>
    <property type="match status" value="1"/>
</dbReference>
<accession>A0A5J5ELK3</accession>
<organism evidence="5 6">
    <name type="scientific">Sphaerosporella brunnea</name>
    <dbReference type="NCBI Taxonomy" id="1250544"/>
    <lineage>
        <taxon>Eukaryota</taxon>
        <taxon>Fungi</taxon>
        <taxon>Dikarya</taxon>
        <taxon>Ascomycota</taxon>
        <taxon>Pezizomycotina</taxon>
        <taxon>Pezizomycetes</taxon>
        <taxon>Pezizales</taxon>
        <taxon>Pyronemataceae</taxon>
        <taxon>Sphaerosporella</taxon>
    </lineage>
</organism>
<feature type="domain" description="Methyltransferase" evidence="4">
    <location>
        <begin position="114"/>
        <end position="177"/>
    </location>
</feature>
<sequence>MPRLPPTLLRHAYKASPYIPALMRATRALDTAKIELRWLREHAATQPRPSLALQNFVFRRSFLAEPLQYILGSQPFGAVDILCRRGVLIPRAETEESASHLAALLAARGGGAKVVDLCTGTGCIPLLLAAEAQVQAVGVDISPRALALAMRNVRHNIGALKPGSRVEIVEGDLLAAAEEIDQLLYSMHACFDEMDPEGLHHKVDVVISNPPYISADGYKRETTRSVRNWEPRLALEAENGGDVFYPRIGGIAMELGADAVVAEVGGWDQAERVQAYWKEMGWIGTAVWKDFAGRGRTVVGWTDGGEWIKDGPHQ</sequence>
<comment type="caution">
    <text evidence="5">The sequence shown here is derived from an EMBL/GenBank/DDBJ whole genome shotgun (WGS) entry which is preliminary data.</text>
</comment>
<dbReference type="AlphaFoldDB" id="A0A5J5ELK3"/>
<keyword evidence="2 5" id="KW-0808">Transferase</keyword>
<evidence type="ECO:0000256" key="3">
    <source>
        <dbReference type="ARBA" id="ARBA00022691"/>
    </source>
</evidence>
<dbReference type="PROSITE" id="PS00092">
    <property type="entry name" value="N6_MTASE"/>
    <property type="match status" value="1"/>
</dbReference>
<evidence type="ECO:0000256" key="1">
    <source>
        <dbReference type="ARBA" id="ARBA00022603"/>
    </source>
</evidence>
<dbReference type="GO" id="GO:0005739">
    <property type="term" value="C:mitochondrion"/>
    <property type="evidence" value="ECO:0007669"/>
    <property type="project" value="TreeGrafter"/>
</dbReference>
<keyword evidence="1 5" id="KW-0489">Methyltransferase</keyword>